<organism evidence="2 3">
    <name type="scientific">Candidatus Woesebacteria bacterium GW2011_GWA1_40_43</name>
    <dbReference type="NCBI Taxonomy" id="1618553"/>
    <lineage>
        <taxon>Bacteria</taxon>
        <taxon>Candidatus Woeseibacteriota</taxon>
    </lineage>
</organism>
<keyword evidence="1" id="KW-1133">Transmembrane helix</keyword>
<dbReference type="EMBL" id="LBZA01000045">
    <property type="protein sequence ID" value="KKR62499.1"/>
    <property type="molecule type" value="Genomic_DNA"/>
</dbReference>
<evidence type="ECO:0000313" key="3">
    <source>
        <dbReference type="Proteomes" id="UP000034293"/>
    </source>
</evidence>
<proteinExistence type="predicted"/>
<accession>A0A0G0SCC1</accession>
<dbReference type="AlphaFoldDB" id="A0A0G0SCC1"/>
<feature type="non-terminal residue" evidence="2">
    <location>
        <position position="310"/>
    </location>
</feature>
<feature type="transmembrane region" description="Helical" evidence="1">
    <location>
        <begin position="252"/>
        <end position="268"/>
    </location>
</feature>
<protein>
    <recommendedName>
        <fullName evidence="4">Glycosyltransferase RgtA/B/C/D-like domain-containing protein</fullName>
    </recommendedName>
</protein>
<keyword evidence="1" id="KW-0812">Transmembrane</keyword>
<name>A0A0G0SCC1_9BACT</name>
<dbReference type="PATRIC" id="fig|1618553.3.peg.575"/>
<evidence type="ECO:0000313" key="2">
    <source>
        <dbReference type="EMBL" id="KKR62499.1"/>
    </source>
</evidence>
<evidence type="ECO:0000256" key="1">
    <source>
        <dbReference type="SAM" id="Phobius"/>
    </source>
</evidence>
<keyword evidence="1" id="KW-0472">Membrane</keyword>
<feature type="transmembrane region" description="Helical" evidence="1">
    <location>
        <begin position="6"/>
        <end position="24"/>
    </location>
</feature>
<feature type="transmembrane region" description="Helical" evidence="1">
    <location>
        <begin position="274"/>
        <end position="289"/>
    </location>
</feature>
<dbReference type="Proteomes" id="UP000034293">
    <property type="component" value="Unassembled WGS sequence"/>
</dbReference>
<gene>
    <name evidence="2" type="ORF">UU02_C0045G0009</name>
</gene>
<evidence type="ECO:0008006" key="4">
    <source>
        <dbReference type="Google" id="ProtNLM"/>
    </source>
</evidence>
<feature type="transmembrane region" description="Helical" evidence="1">
    <location>
        <begin position="180"/>
        <end position="197"/>
    </location>
</feature>
<comment type="caution">
    <text evidence="2">The sequence shown here is derived from an EMBL/GenBank/DDBJ whole genome shotgun (WGS) entry which is preliminary data.</text>
</comment>
<reference evidence="2 3" key="1">
    <citation type="journal article" date="2015" name="Nature">
        <title>rRNA introns, odd ribosomes, and small enigmatic genomes across a large radiation of phyla.</title>
        <authorList>
            <person name="Brown C.T."/>
            <person name="Hug L.A."/>
            <person name="Thomas B.C."/>
            <person name="Sharon I."/>
            <person name="Castelle C.J."/>
            <person name="Singh A."/>
            <person name="Wilkins M.J."/>
            <person name="Williams K.H."/>
            <person name="Banfield J.F."/>
        </authorList>
    </citation>
    <scope>NUCLEOTIDE SEQUENCE [LARGE SCALE GENOMIC DNA]</scope>
</reference>
<feature type="transmembrane region" description="Helical" evidence="1">
    <location>
        <begin position="104"/>
        <end position="125"/>
    </location>
</feature>
<sequence>MIISVIFVLLIILGIGLPLALLIYPKLNHATAIGMSFPLGIGVFTLLMFVTNLVGVRFGLSNELLLLFLISVPLVFLQWRRMGKFFVGSVDAIKNLKLMPVEKVMLGALAFLIVTSFINTFYWPVHIWDSVVLYDFRGHVFAETGFMKEAFIDGYYYNYPLLTSLAHTIVYLGGGRYPQFLYSIFYLSLGVGFYGLLREFVSRKTGIFFTLVLLLAQPLFYHSLISYTNLPFTVYISLGAISIYLWDKKKEVGYLILSALLVGLSTWTRFNEPFWLATLLVVFIVSIYRKKVWNFALYSLFFFPIREVWK</sequence>
<feature type="transmembrane region" description="Helical" evidence="1">
    <location>
        <begin position="227"/>
        <end position="245"/>
    </location>
</feature>
<feature type="transmembrane region" description="Helical" evidence="1">
    <location>
        <begin position="36"/>
        <end position="58"/>
    </location>
</feature>